<sequence length="1132" mass="131454">MRPIKLSVSGLHSFRDQQTVEFDKLCEAGVFGIFGPTGSGKSSLLDAMTLALYGKVERAKKNTQGIMNHAENQLSVAFTFELSGERTKRYCVERSYKRSKDGSMKIGSSRLLKINDIETEVLADKERDVTQGIQDILGLTHEDFTRAVVLPQGKFAEFLTLKGADRRKMLQRLFHLEKYGDELNDKIKVHMQEENQRIKEIAAEQQGLGDASKEKLEDIKKQFTEMTETVDHTKDELSKNEKQFEQVKQRWQWQLELEENQKHYQKLIEKQPEIHGRKNRLAQSEAAEKIMPAMKEWQGAKKHYDETSLTLKEAKSRYEQAKEKEEKCQISYEKAKQHRNEREPVLLKQRSKWEQSREIQKELFTQQNQLNQKKQIEQTLALKIGEKEKVLKEQQIDYQKVGQDLKNIQEKLQSAKVSSEYRETVSKAMADKQNISALHQQLLEWREDWKKNRSGLLKKKNDLEKANEKHKAVLKYLESLTKKHDNIYHQAAEYESQAHMTKRFLEQEEVRIENQLKAAYKQKLSLQISQDLKDGKPCPVCGSTHHPNPIQNGSYLEESDLESKRTHCRQDIQELQKQINEIETLKMRLESQSSRLAEYADDISLPDLPINYKEISDPLQFNHQDIQAIASQIKAVKQDVLALSEETDKKINEAQTSGQQLSSIQTEIDFYQKHQLDIEKKAEKLKEMIQSKKDRWEKVYADLSYEDAASELEKIQQKDKLTEQFSKKYDQFLKAKDDINKQIDELRESISSLQSQKTENSSMIQLLTQSVETQKQKLKALGTEEDLAIDQCLKELEKELNQLKSQEESAYNEWQKVQTLRFSAEKDYSNAENNYKYATERLEKAKIDWDNALIKTNFTDEEAVKAAHLEDEEKAKIEKEIQDYDTELSQVTNDIQKLKDRVGDDSLTEEQFNEIEKRLLQLKDEYERLLERKASLYQELTTIKGNHERYKILEKEKEGHWQKANQLQKLQQVFRGNSFVEFVAEEQLNQVCFDASKRLGDLTRQRYALEVDTSLGFVIRDDANGGIRRPVSTLSGGETFLTSLALALSLSAQIQLRGDVPLQFFFLDEGFGTLDQELLDTVITSLEKLHMNQLSIGVISHVPELRARLSRKLYVEPAEPSGKGSRVHLETL</sequence>
<comment type="similarity">
    <text evidence="1">Belongs to the SMC family. SbcC subfamily.</text>
</comment>
<dbReference type="InterPro" id="IPR027417">
    <property type="entry name" value="P-loop_NTPase"/>
</dbReference>
<feature type="coiled-coil region" evidence="4">
    <location>
        <begin position="446"/>
        <end position="522"/>
    </location>
</feature>
<dbReference type="RefSeq" id="WP_380963222.1">
    <property type="nucleotide sequence ID" value="NZ_JBHTCO010000002.1"/>
</dbReference>
<gene>
    <name evidence="6" type="ORF">ACFQRG_02370</name>
</gene>
<dbReference type="InterPro" id="IPR038729">
    <property type="entry name" value="Rad50/SbcC_AAA"/>
</dbReference>
<feature type="coiled-coil region" evidence="4">
    <location>
        <begin position="729"/>
        <end position="756"/>
    </location>
</feature>
<evidence type="ECO:0000256" key="1">
    <source>
        <dbReference type="ARBA" id="ARBA00006930"/>
    </source>
</evidence>
<evidence type="ECO:0000313" key="6">
    <source>
        <dbReference type="EMBL" id="MFC7391839.1"/>
    </source>
</evidence>
<dbReference type="PANTHER" id="PTHR32114:SF2">
    <property type="entry name" value="ABC TRANSPORTER ABCH.3"/>
    <property type="match status" value="1"/>
</dbReference>
<comment type="subunit">
    <text evidence="2">Heterodimer of SbcC and SbcD.</text>
</comment>
<name>A0ABW2PR74_9BACL</name>
<reference evidence="7" key="1">
    <citation type="journal article" date="2019" name="Int. J. Syst. Evol. Microbiol.">
        <title>The Global Catalogue of Microorganisms (GCM) 10K type strain sequencing project: providing services to taxonomists for standard genome sequencing and annotation.</title>
        <authorList>
            <consortium name="The Broad Institute Genomics Platform"/>
            <consortium name="The Broad Institute Genome Sequencing Center for Infectious Disease"/>
            <person name="Wu L."/>
            <person name="Ma J."/>
        </authorList>
    </citation>
    <scope>NUCLEOTIDE SEQUENCE [LARGE SCALE GENOMIC DNA]</scope>
    <source>
        <strain evidence="7">CGMCC 1.16305</strain>
    </source>
</reference>
<evidence type="ECO:0000256" key="3">
    <source>
        <dbReference type="ARBA" id="ARBA00013368"/>
    </source>
</evidence>
<dbReference type="Gene3D" id="3.40.50.300">
    <property type="entry name" value="P-loop containing nucleotide triphosphate hydrolases"/>
    <property type="match status" value="2"/>
</dbReference>
<dbReference type="Proteomes" id="UP001596505">
    <property type="component" value="Unassembled WGS sequence"/>
</dbReference>
<evidence type="ECO:0000256" key="2">
    <source>
        <dbReference type="ARBA" id="ARBA00011322"/>
    </source>
</evidence>
<dbReference type="PANTHER" id="PTHR32114">
    <property type="entry name" value="ABC TRANSPORTER ABCH.3"/>
    <property type="match status" value="1"/>
</dbReference>
<proteinExistence type="inferred from homology"/>
<evidence type="ECO:0000313" key="7">
    <source>
        <dbReference type="Proteomes" id="UP001596505"/>
    </source>
</evidence>
<keyword evidence="7" id="KW-1185">Reference proteome</keyword>
<feature type="coiled-coil region" evidence="4">
    <location>
        <begin position="789"/>
        <end position="939"/>
    </location>
</feature>
<comment type="caution">
    <text evidence="6">The sequence shown here is derived from an EMBL/GenBank/DDBJ whole genome shotgun (WGS) entry which is preliminary data.</text>
</comment>
<accession>A0ABW2PR74</accession>
<keyword evidence="4" id="KW-0175">Coiled coil</keyword>
<dbReference type="Pfam" id="PF13476">
    <property type="entry name" value="AAA_23"/>
    <property type="match status" value="1"/>
</dbReference>
<evidence type="ECO:0000256" key="4">
    <source>
        <dbReference type="SAM" id="Coils"/>
    </source>
</evidence>
<protein>
    <recommendedName>
        <fullName evidence="3">Nuclease SbcCD subunit C</fullName>
    </recommendedName>
</protein>
<feature type="domain" description="Rad50/SbcC-type AAA" evidence="5">
    <location>
        <begin position="5"/>
        <end position="228"/>
    </location>
</feature>
<organism evidence="6 7">
    <name type="scientific">Scopulibacillus cellulosilyticus</name>
    <dbReference type="NCBI Taxonomy" id="2665665"/>
    <lineage>
        <taxon>Bacteria</taxon>
        <taxon>Bacillati</taxon>
        <taxon>Bacillota</taxon>
        <taxon>Bacilli</taxon>
        <taxon>Bacillales</taxon>
        <taxon>Sporolactobacillaceae</taxon>
        <taxon>Scopulibacillus</taxon>
    </lineage>
</organism>
<dbReference type="SUPFAM" id="SSF52540">
    <property type="entry name" value="P-loop containing nucleoside triphosphate hydrolases"/>
    <property type="match status" value="2"/>
</dbReference>
<evidence type="ECO:0000259" key="5">
    <source>
        <dbReference type="Pfam" id="PF13476"/>
    </source>
</evidence>
<feature type="coiled-coil region" evidence="4">
    <location>
        <begin position="304"/>
        <end position="341"/>
    </location>
</feature>
<dbReference type="Pfam" id="PF13558">
    <property type="entry name" value="SbcC_Walker_B"/>
    <property type="match status" value="1"/>
</dbReference>
<feature type="coiled-coil region" evidence="4">
    <location>
        <begin position="558"/>
        <end position="602"/>
    </location>
</feature>
<dbReference type="EMBL" id="JBHTCO010000002">
    <property type="protein sequence ID" value="MFC7391839.1"/>
    <property type="molecule type" value="Genomic_DNA"/>
</dbReference>
<feature type="coiled-coil region" evidence="4">
    <location>
        <begin position="184"/>
        <end position="250"/>
    </location>
</feature>